<feature type="region of interest" description="Disordered" evidence="3">
    <location>
        <begin position="2089"/>
        <end position="2108"/>
    </location>
</feature>
<evidence type="ECO:0000256" key="3">
    <source>
        <dbReference type="SAM" id="MobiDB-lite"/>
    </source>
</evidence>
<evidence type="ECO:0000259" key="5">
    <source>
        <dbReference type="PROSITE" id="PS50212"/>
    </source>
</evidence>
<feature type="compositionally biased region" description="Basic and acidic residues" evidence="3">
    <location>
        <begin position="164"/>
        <end position="199"/>
    </location>
</feature>
<feature type="region of interest" description="Disordered" evidence="3">
    <location>
        <begin position="2381"/>
        <end position="2411"/>
    </location>
</feature>
<dbReference type="Proteomes" id="UP000762676">
    <property type="component" value="Unassembled WGS sequence"/>
</dbReference>
<feature type="compositionally biased region" description="Low complexity" evidence="3">
    <location>
        <begin position="1447"/>
        <end position="1465"/>
    </location>
</feature>
<feature type="compositionally biased region" description="Polar residues" evidence="3">
    <location>
        <begin position="1324"/>
        <end position="1343"/>
    </location>
</feature>
<feature type="compositionally biased region" description="Low complexity" evidence="3">
    <location>
        <begin position="1679"/>
        <end position="1696"/>
    </location>
</feature>
<feature type="domain" description="N-terminal Ras-GEF" evidence="5">
    <location>
        <begin position="1923"/>
        <end position="2045"/>
    </location>
</feature>
<dbReference type="GO" id="GO:0005085">
    <property type="term" value="F:guanyl-nucleotide exchange factor activity"/>
    <property type="evidence" value="ECO:0007669"/>
    <property type="project" value="UniProtKB-KW"/>
</dbReference>
<feature type="compositionally biased region" description="Polar residues" evidence="3">
    <location>
        <begin position="998"/>
        <end position="1019"/>
    </location>
</feature>
<feature type="region of interest" description="Disordered" evidence="3">
    <location>
        <begin position="1664"/>
        <end position="1696"/>
    </location>
</feature>
<comment type="caution">
    <text evidence="6">The sequence shown here is derived from an EMBL/GenBank/DDBJ whole genome shotgun (WGS) entry which is preliminary data.</text>
</comment>
<sequence>MGVVVVFVFVDIYVVERGGGKREPEAVYVSPESAQHGEHSFKSHLFSLGMTLLFATEYNTGSDDPRAEISDTFTDLLTSLTQDDSQLRPDLDTVIEACEATLGAESSQDICLGIVGLQSQNGKTEEKSSGSSSIQQMSDELSAYLQSQSGLVDSKPVTADVVTESDKKEETKEVQKDVNDNSLEVKSKESQKNKPEKREKSKLKQIVRDASFDDEDSMLSDLEDMTARRQKGIMLKDLLSSIDRNLNETELWSLCREAVLTLKRKKKQLPAYISPDTLMVRESGTISFKAIPEEKPLEVIFMAPELQTKGVLNEKDALLSCNTNANSITTTSFTSIGRVKTRSKKNATSQGKVQHQTPQRDDVNRTAPQRNQHHLPKIDQDTQKPSFSKPQETLHYIFGDSTLKGIYSEAMSSSAGERVEIFTWARARMEHRLKKIQDFDPAASVTRVTIHAGFNDSQIDLRLSSYVLSKLTCVYGLGITMRSCAGGKYSSSLALADSEALQILLTSFLQLNQYKRPTLDTALEMCEQFQEVQGTRSRDVCQKMYREALEAATTKSEGSSQEPASKNSWDDSEIEQTTMASTDNTRSLAQAGDTTEAEDNIDDIPYDDDQDDTDPAAPTAFKTLNFTSEVKGTQEHPNSAFKPVAVKAKPARKLERVPSAFSSPATHFKPIVIQDKGDNDEAIHASVKEKDVVSKLREIKDNLQRHRDNENVAKEKKETFSNNNTGILPPSQNQQGKLKLSDHAHSNSSQDQATVQLQSQDNLPNTDALASAIAHYLKGHLSGGIPTGLSNLPQTSVHNNPPSTYNFPPYLGSQSQQQLAAQSVNAMGFSSFPNNASTIPSSATSITMSTYSSSSSSPMYSLNSHMPASYSPGTVPVQHVTSLQANNNSVAPVLAQYPSPFTGLNQMPVQFTLVQDPVTGLMQMVPCVMSMPPHSQRPPSQTVPETTAPYTPVNAETRKNLQSEDSKNQNVSMTVSKASGNSVQIFDDKSHFQINEPTSQVSHTQTNSVHTSSQPQVDSRSVDNKGKISLASSKTEDQSRKVPNRHLDPGVKSTPPGNAAGNENDSQSSSPSPSKDSGICVSQQAQAAAYSKDPLMERLLSSHDSHRQRTLSQVLRVIREEFADDGVFDSGVEDLAIAEYILSLTSLTWETFRCAITEKFFHLVWTYDLLAVLYETIGGSPSPQFRNVSKTPPTTHRQPFHQGIFDKSDNENISRPVARLSGSKVQDSQSHNQTPPYASRSLGLAAANRPVSSDGITTEPRIPHTLGYGLPGKSVDNHQFQQRPRSEVGGRRGLWSETSDSTDTESRDKRRRFRKRGELDKSKSSSLHNISVGSKAYEQQENNYSRNSVALEKSNMVTNTNEGPKVDSLMKDPFVNRTMQTRFYGSVESPVSAPSADNYYHGSQFQSIKPNYAPSSASHTPVLKASNYNSHNGRPMENRVSNLSQFSSKCESSHELSLSHQSQTSPRQTQGGFSPRVPDILPSKPSKPRSNQHPSSHLLPSRNYAGSSSSSSPNDQQTGRFQSLALSQDYYAASSNAHSKKVDSSVHSANDDDADLDRSAEMRRLAAQKPELFQDTRSSKAMFSQEKAASRHIHTNSGSSTQGGHKSPYGQSGSSQSQNVSNFPNASNRYSVPEHITGDRLGNAFLAPSKNNYFTNSMSAIPSYEPSTPASKNRNDHMSVNNRESNNGNNKGSSSINTYNNITSSPMYGRSLSAVYTRRHQPLETGVMVTEGTTDSSDGSLHHVKGHHRRGSDGSVHLPELNSALLPYSNKGQIVYHSAMIQLSLTSEVDDFIHSIDEENKRAIEVRLASVKQEITVQQRQRKKTQRFYRKLNEQSVEGKSSKGDQAISEQMLKDMTEMTRKISFLQLCQTHLQMLLAELYGLDSCFLFSLAATEPGQALVLHPVMENQYLQFRTVSTVEAGQMSVLQAGTPRGLMSYLYTSSALSDGYIHQFLMCFRYILTAEQLLSFILEKYRSAQSHHNDLNLVRVLRRSMDLLHVWLEGYYSIDFSSNKRLLRKLADFLTEQNEAKVEGAEELFSLYAACRMGEHTELMLATEMDEDEEEGATYFLHLTNPKRWESFRSLLRRSKSEKSSSGSSGKSRSDFQGKSLGGLQKPAFDLSDCPAHTLAEQLTLLEQETFRKCHPIHFLNSQCQGVGVALSIPGLRTPSMSRKMDPAQASKKGLFVSDPQIESYVVHMISHSQEVSHWVAAEVLSCGSNKSQTSMITKFLTAGHLCLEVKNFATGLAILDGLENLVVRQLPVWKNVASKYMAYLDEMTKAKMKLKGEALALMSEKDCHVFPTIPSALFLALHIQQAEIGGFTLANGMFKWDKMRCISEIVDQARIFRDHEYGFRPESDIQRALRRRLEDFSDQDLHTVASSQDNNFRRHSSSSSLSGTLKKVKEKLGSRKK</sequence>
<feature type="compositionally biased region" description="Polar residues" evidence="3">
    <location>
        <begin position="346"/>
        <end position="357"/>
    </location>
</feature>
<feature type="region of interest" description="Disordered" evidence="3">
    <location>
        <begin position="701"/>
        <end position="756"/>
    </location>
</feature>
<name>A0AAV4IN53_9GAST</name>
<dbReference type="Pfam" id="PF00618">
    <property type="entry name" value="RasGEF_N"/>
    <property type="match status" value="1"/>
</dbReference>
<feature type="compositionally biased region" description="Polar residues" evidence="3">
    <location>
        <begin position="1182"/>
        <end position="1197"/>
    </location>
</feature>
<evidence type="ECO:0000256" key="1">
    <source>
        <dbReference type="ARBA" id="ARBA00022658"/>
    </source>
</evidence>
<dbReference type="EMBL" id="BMAT01009677">
    <property type="protein sequence ID" value="GFS11535.1"/>
    <property type="molecule type" value="Genomic_DNA"/>
</dbReference>
<feature type="region of interest" description="Disordered" evidence="3">
    <location>
        <begin position="338"/>
        <end position="389"/>
    </location>
</feature>
<feature type="region of interest" description="Disordered" evidence="3">
    <location>
        <begin position="930"/>
        <end position="951"/>
    </location>
</feature>
<dbReference type="Gene3D" id="1.10.840.10">
    <property type="entry name" value="Ras guanine-nucleotide exchange factors catalytic domain"/>
    <property type="match status" value="1"/>
</dbReference>
<feature type="compositionally biased region" description="Polar residues" evidence="3">
    <location>
        <begin position="553"/>
        <end position="567"/>
    </location>
</feature>
<proteinExistence type="predicted"/>
<feature type="region of interest" description="Disordered" evidence="3">
    <location>
        <begin position="1732"/>
        <end position="1755"/>
    </location>
</feature>
<dbReference type="InterPro" id="IPR029899">
    <property type="entry name" value="KNDC1"/>
</dbReference>
<feature type="compositionally biased region" description="Polar residues" evidence="3">
    <location>
        <begin position="746"/>
        <end position="756"/>
    </location>
</feature>
<dbReference type="SUPFAM" id="SSF48366">
    <property type="entry name" value="Ras GEF"/>
    <property type="match status" value="1"/>
</dbReference>
<feature type="region of interest" description="Disordered" evidence="3">
    <location>
        <begin position="1567"/>
        <end position="1635"/>
    </location>
</feature>
<dbReference type="InterPro" id="IPR000651">
    <property type="entry name" value="Ras-like_Gua-exchang_fac_N"/>
</dbReference>
<feature type="compositionally biased region" description="Polar residues" evidence="3">
    <location>
        <begin position="1619"/>
        <end position="1630"/>
    </location>
</feature>
<dbReference type="Pfam" id="PF00617">
    <property type="entry name" value="RasGEF"/>
    <property type="match status" value="1"/>
</dbReference>
<dbReference type="Gene3D" id="1.10.510.10">
    <property type="entry name" value="Transferase(Phosphotransferase) domain 1"/>
    <property type="match status" value="2"/>
</dbReference>
<dbReference type="Gene3D" id="1.20.870.10">
    <property type="entry name" value="Son of sevenless (SoS) protein Chain: S domain 1"/>
    <property type="match status" value="1"/>
</dbReference>
<reference evidence="6 7" key="1">
    <citation type="journal article" date="2021" name="Elife">
        <title>Chloroplast acquisition without the gene transfer in kleptoplastic sea slugs, Plakobranchus ocellatus.</title>
        <authorList>
            <person name="Maeda T."/>
            <person name="Takahashi S."/>
            <person name="Yoshida T."/>
            <person name="Shimamura S."/>
            <person name="Takaki Y."/>
            <person name="Nagai Y."/>
            <person name="Toyoda A."/>
            <person name="Suzuki Y."/>
            <person name="Arimoto A."/>
            <person name="Ishii H."/>
            <person name="Satoh N."/>
            <person name="Nishiyama T."/>
            <person name="Hasebe M."/>
            <person name="Maruyama T."/>
            <person name="Minagawa J."/>
            <person name="Obokata J."/>
            <person name="Shigenobu S."/>
        </authorList>
    </citation>
    <scope>NUCLEOTIDE SEQUENCE [LARGE SCALE GENOMIC DNA]</scope>
</reference>
<dbReference type="GO" id="GO:0007264">
    <property type="term" value="P:small GTPase-mediated signal transduction"/>
    <property type="evidence" value="ECO:0007669"/>
    <property type="project" value="InterPro"/>
</dbReference>
<dbReference type="PANTHER" id="PTHR21560">
    <property type="entry name" value="VERY KIND PROTEIN"/>
    <property type="match status" value="1"/>
</dbReference>
<feature type="compositionally biased region" description="Polar residues" evidence="3">
    <location>
        <begin position="937"/>
        <end position="949"/>
    </location>
</feature>
<feature type="region of interest" description="Disordered" evidence="3">
    <location>
        <begin position="155"/>
        <end position="203"/>
    </location>
</feature>
<dbReference type="PROSITE" id="PS50212">
    <property type="entry name" value="RASGEF_NTER"/>
    <property type="match status" value="1"/>
</dbReference>
<feature type="domain" description="Ras-GEF" evidence="4">
    <location>
        <begin position="2124"/>
        <end position="2380"/>
    </location>
</feature>
<dbReference type="PROSITE" id="PS50009">
    <property type="entry name" value="RASGEF_CAT"/>
    <property type="match status" value="1"/>
</dbReference>
<feature type="region of interest" description="Disordered" evidence="3">
    <location>
        <begin position="1182"/>
        <end position="1343"/>
    </location>
</feature>
<dbReference type="GO" id="GO:0043025">
    <property type="term" value="C:neuronal cell body"/>
    <property type="evidence" value="ECO:0007669"/>
    <property type="project" value="TreeGrafter"/>
</dbReference>
<dbReference type="PANTHER" id="PTHR21560:SF0">
    <property type="entry name" value="KINASE NON-CATALYTIC C-LOBE DOMAIN-CONTAINING PROTEIN 1"/>
    <property type="match status" value="1"/>
</dbReference>
<evidence type="ECO:0000259" key="4">
    <source>
        <dbReference type="PROSITE" id="PS50009"/>
    </source>
</evidence>
<evidence type="ECO:0000256" key="2">
    <source>
        <dbReference type="PROSITE-ProRule" id="PRU00168"/>
    </source>
</evidence>
<feature type="region of interest" description="Disordered" evidence="3">
    <location>
        <begin position="1411"/>
        <end position="1518"/>
    </location>
</feature>
<feature type="compositionally biased region" description="Polar residues" evidence="3">
    <location>
        <begin position="1595"/>
        <end position="1604"/>
    </location>
</feature>
<dbReference type="GO" id="GO:0032045">
    <property type="term" value="C:guanyl-nucleotide exchange factor complex"/>
    <property type="evidence" value="ECO:0007669"/>
    <property type="project" value="TreeGrafter"/>
</dbReference>
<feature type="compositionally biased region" description="Polar residues" evidence="3">
    <location>
        <begin position="720"/>
        <end position="736"/>
    </location>
</feature>
<dbReference type="GO" id="GO:0030425">
    <property type="term" value="C:dendrite"/>
    <property type="evidence" value="ECO:0007669"/>
    <property type="project" value="TreeGrafter"/>
</dbReference>
<evidence type="ECO:0000313" key="6">
    <source>
        <dbReference type="EMBL" id="GFS11535.1"/>
    </source>
</evidence>
<keyword evidence="7" id="KW-1185">Reference proteome</keyword>
<feature type="compositionally biased region" description="Low complexity" evidence="3">
    <location>
        <begin position="1065"/>
        <end position="1077"/>
    </location>
</feature>
<protein>
    <submittedName>
        <fullName evidence="6">Protein very KIND-like</fullName>
    </submittedName>
</protein>
<dbReference type="InterPro" id="IPR001895">
    <property type="entry name" value="RASGEF_cat_dom"/>
</dbReference>
<organism evidence="6 7">
    <name type="scientific">Elysia marginata</name>
    <dbReference type="NCBI Taxonomy" id="1093978"/>
    <lineage>
        <taxon>Eukaryota</taxon>
        <taxon>Metazoa</taxon>
        <taxon>Spiralia</taxon>
        <taxon>Lophotrochozoa</taxon>
        <taxon>Mollusca</taxon>
        <taxon>Gastropoda</taxon>
        <taxon>Heterobranchia</taxon>
        <taxon>Euthyneura</taxon>
        <taxon>Panpulmonata</taxon>
        <taxon>Sacoglossa</taxon>
        <taxon>Placobranchoidea</taxon>
        <taxon>Plakobranchidae</taxon>
        <taxon>Elysia</taxon>
    </lineage>
</organism>
<feature type="compositionally biased region" description="Acidic residues" evidence="3">
    <location>
        <begin position="595"/>
        <end position="614"/>
    </location>
</feature>
<dbReference type="InterPro" id="IPR023578">
    <property type="entry name" value="Ras_GEF_dom_sf"/>
</dbReference>
<feature type="region of interest" description="Disordered" evidence="3">
    <location>
        <begin position="551"/>
        <end position="619"/>
    </location>
</feature>
<feature type="compositionally biased region" description="Basic and acidic residues" evidence="3">
    <location>
        <begin position="1034"/>
        <end position="1049"/>
    </location>
</feature>
<dbReference type="GO" id="GO:0048814">
    <property type="term" value="P:regulation of dendrite morphogenesis"/>
    <property type="evidence" value="ECO:0007669"/>
    <property type="project" value="TreeGrafter"/>
</dbReference>
<accession>A0AAV4IN53</accession>
<evidence type="ECO:0000313" key="7">
    <source>
        <dbReference type="Proteomes" id="UP000762676"/>
    </source>
</evidence>
<gene>
    <name evidence="6" type="ORF">ElyMa_004836700</name>
</gene>
<feature type="compositionally biased region" description="Polar residues" evidence="3">
    <location>
        <begin position="575"/>
        <end position="588"/>
    </location>
</feature>
<keyword evidence="1 2" id="KW-0344">Guanine-nucleotide releasing factor</keyword>
<feature type="compositionally biased region" description="Basic and acidic residues" evidence="3">
    <location>
        <begin position="701"/>
        <end position="719"/>
    </location>
</feature>
<feature type="region of interest" description="Disordered" evidence="3">
    <location>
        <begin position="998"/>
        <end position="1083"/>
    </location>
</feature>
<feature type="compositionally biased region" description="Polar residues" evidence="3">
    <location>
        <begin position="1223"/>
        <end position="1236"/>
    </location>
</feature>
<dbReference type="CDD" id="cd06224">
    <property type="entry name" value="REM"/>
    <property type="match status" value="1"/>
</dbReference>
<dbReference type="SMART" id="SM00147">
    <property type="entry name" value="RasGEF"/>
    <property type="match status" value="1"/>
</dbReference>
<dbReference type="InterPro" id="IPR036964">
    <property type="entry name" value="RASGEF_cat_dom_sf"/>
</dbReference>